<name>A0ABT4RX98_9FLAO</name>
<accession>A0ABT4RX98</accession>
<comment type="caution">
    <text evidence="2">The sequence shown here is derived from an EMBL/GenBank/DDBJ whole genome shotgun (WGS) entry which is preliminary data.</text>
</comment>
<dbReference type="InterPro" id="IPR036063">
    <property type="entry name" value="Smr_dom_sf"/>
</dbReference>
<protein>
    <submittedName>
        <fullName evidence="2">DNA mismatch repair protein MutS</fullName>
    </submittedName>
</protein>
<dbReference type="InterPro" id="IPR002625">
    <property type="entry name" value="Smr_dom"/>
</dbReference>
<evidence type="ECO:0000313" key="2">
    <source>
        <dbReference type="EMBL" id="MDA0176444.1"/>
    </source>
</evidence>
<reference evidence="2" key="1">
    <citation type="submission" date="2022-11" db="EMBL/GenBank/DDBJ databases">
        <title>Refractory cell wall polysaccharides provide important carbon source for microbial heterotrophs in the hadal ocean.</title>
        <authorList>
            <person name="Zhu X."/>
        </authorList>
    </citation>
    <scope>NUCLEOTIDE SEQUENCE</scope>
    <source>
        <strain evidence="2">MTRN7</strain>
    </source>
</reference>
<gene>
    <name evidence="2" type="ORF">OOZ35_02940</name>
</gene>
<dbReference type="EMBL" id="JAPFGC010000002">
    <property type="protein sequence ID" value="MDA0176444.1"/>
    <property type="molecule type" value="Genomic_DNA"/>
</dbReference>
<organism evidence="2 3">
    <name type="scientific">Mesoflavibacter profundi</name>
    <dbReference type="NCBI Taxonomy" id="2708110"/>
    <lineage>
        <taxon>Bacteria</taxon>
        <taxon>Pseudomonadati</taxon>
        <taxon>Bacteroidota</taxon>
        <taxon>Flavobacteriia</taxon>
        <taxon>Flavobacteriales</taxon>
        <taxon>Flavobacteriaceae</taxon>
        <taxon>Mesoflavibacter</taxon>
    </lineage>
</organism>
<evidence type="ECO:0000313" key="3">
    <source>
        <dbReference type="Proteomes" id="UP001149142"/>
    </source>
</evidence>
<proteinExistence type="predicted"/>
<feature type="domain" description="Smr" evidence="1">
    <location>
        <begin position="117"/>
        <end position="180"/>
    </location>
</feature>
<sequence length="183" mass="21421">MMFKVGDKVEVLDDVLSGTVKSINNSRITIVTEEGFDLDFDSSELVVIKKTELNQHSFNNVDLRTYKLEKEDKKPKKSIKIKPKERYQPKMEVDLHLHKLVDNERGMSNFDKLNLQLDTARRQLDFAIRKKIQKIVFIHGVGEGVLKMELESLFSRYNNIKYYEADYKKYGFGATEVYIFQNS</sequence>
<evidence type="ECO:0000259" key="1">
    <source>
        <dbReference type="PROSITE" id="PS50828"/>
    </source>
</evidence>
<keyword evidence="3" id="KW-1185">Reference proteome</keyword>
<dbReference type="Pfam" id="PF01713">
    <property type="entry name" value="Smr"/>
    <property type="match status" value="1"/>
</dbReference>
<dbReference type="PROSITE" id="PS50828">
    <property type="entry name" value="SMR"/>
    <property type="match status" value="1"/>
</dbReference>
<dbReference type="Proteomes" id="UP001149142">
    <property type="component" value="Unassembled WGS sequence"/>
</dbReference>
<dbReference type="Gene3D" id="3.30.1370.110">
    <property type="match status" value="1"/>
</dbReference>